<protein>
    <submittedName>
        <fullName evidence="5">Alcohol dehydrogenase [NADP(+)]</fullName>
    </submittedName>
</protein>
<dbReference type="PROSITE" id="PS00063">
    <property type="entry name" value="ALDOKETO_REDUCTASE_3"/>
    <property type="match status" value="1"/>
</dbReference>
<dbReference type="PANTHER" id="PTHR43827:SF14">
    <property type="entry name" value="NADP-DEPENDENT OXIDOREDUCTASE DOMAIN-CONTAINING PROTEIN"/>
    <property type="match status" value="1"/>
</dbReference>
<evidence type="ECO:0000259" key="4">
    <source>
        <dbReference type="Pfam" id="PF00248"/>
    </source>
</evidence>
<dbReference type="Pfam" id="PF00248">
    <property type="entry name" value="Aldo_ket_red"/>
    <property type="match status" value="1"/>
</dbReference>
<organism evidence="5 6">
    <name type="scientific">Elysia marginata</name>
    <dbReference type="NCBI Taxonomy" id="1093978"/>
    <lineage>
        <taxon>Eukaryota</taxon>
        <taxon>Metazoa</taxon>
        <taxon>Spiralia</taxon>
        <taxon>Lophotrochozoa</taxon>
        <taxon>Mollusca</taxon>
        <taxon>Gastropoda</taxon>
        <taxon>Heterobranchia</taxon>
        <taxon>Euthyneura</taxon>
        <taxon>Panpulmonata</taxon>
        <taxon>Sacoglossa</taxon>
        <taxon>Placobranchoidea</taxon>
        <taxon>Plakobranchidae</taxon>
        <taxon>Elysia</taxon>
    </lineage>
</organism>
<evidence type="ECO:0000256" key="3">
    <source>
        <dbReference type="PIRSR" id="PIRSR000097-3"/>
    </source>
</evidence>
<dbReference type="Gene3D" id="3.20.20.100">
    <property type="entry name" value="NADP-dependent oxidoreductase domain"/>
    <property type="match status" value="1"/>
</dbReference>
<reference evidence="5 6" key="1">
    <citation type="journal article" date="2021" name="Elife">
        <title>Chloroplast acquisition without the gene transfer in kleptoplastic sea slugs, Plakobranchus ocellatus.</title>
        <authorList>
            <person name="Maeda T."/>
            <person name="Takahashi S."/>
            <person name="Yoshida T."/>
            <person name="Shimamura S."/>
            <person name="Takaki Y."/>
            <person name="Nagai Y."/>
            <person name="Toyoda A."/>
            <person name="Suzuki Y."/>
            <person name="Arimoto A."/>
            <person name="Ishii H."/>
            <person name="Satoh N."/>
            <person name="Nishiyama T."/>
            <person name="Hasebe M."/>
            <person name="Maruyama T."/>
            <person name="Minagawa J."/>
            <person name="Obokata J."/>
            <person name="Shigenobu S."/>
        </authorList>
    </citation>
    <scope>NUCLEOTIDE SEQUENCE [LARGE SCALE GENOMIC DNA]</scope>
</reference>
<evidence type="ECO:0000313" key="5">
    <source>
        <dbReference type="EMBL" id="GFR59626.1"/>
    </source>
</evidence>
<proteinExistence type="predicted"/>
<gene>
    <name evidence="5" type="ORF">ElyMa_001800300</name>
</gene>
<dbReference type="PROSITE" id="PS00798">
    <property type="entry name" value="ALDOKETO_REDUCTASE_1"/>
    <property type="match status" value="1"/>
</dbReference>
<dbReference type="GO" id="GO:0016491">
    <property type="term" value="F:oxidoreductase activity"/>
    <property type="evidence" value="ECO:0007669"/>
    <property type="project" value="InterPro"/>
</dbReference>
<dbReference type="PANTHER" id="PTHR43827">
    <property type="entry name" value="2,5-DIKETO-D-GLUCONIC ACID REDUCTASE"/>
    <property type="match status" value="1"/>
</dbReference>
<feature type="binding site" evidence="2">
    <location>
        <position position="111"/>
    </location>
    <ligand>
        <name>substrate</name>
    </ligand>
</feature>
<dbReference type="PIRSF" id="PIRSF000097">
    <property type="entry name" value="AKR"/>
    <property type="match status" value="1"/>
</dbReference>
<evidence type="ECO:0000313" key="6">
    <source>
        <dbReference type="Proteomes" id="UP000762676"/>
    </source>
</evidence>
<sequence>MSRCMILNTGSKMPTIGFGTYLLTGDALRSSLDYALFLGYRLIDTAYRYGNEADIGQVLKDRIKAGKLKRKEVFITTKIMKTHLKRAATIHCHQKSLHDLGTSYADSVLIHNPWGVLDYGSNGNVKFDTTHFTETWSALQSLFQGGSARSIGVSNFTVKQLETILGCSGPPPSHLQLECHAYLAQNKLKNFCDLNKIIVTAFAPLGAPARQGDSSEKEKRLLSDPCIVQISKRVKKSPAQVLLKFLLQRGFVVIPKSSNNDRIKENFELTNWKLSHKDMDMIFKLDCGVRYFKFNSSKGHPEYFPDEDF</sequence>
<comment type="caution">
    <text evidence="5">The sequence shown here is derived from an EMBL/GenBank/DDBJ whole genome shotgun (WGS) entry which is preliminary data.</text>
</comment>
<dbReference type="InterPro" id="IPR023210">
    <property type="entry name" value="NADP_OxRdtase_dom"/>
</dbReference>
<evidence type="ECO:0000256" key="2">
    <source>
        <dbReference type="PIRSR" id="PIRSR000097-2"/>
    </source>
</evidence>
<name>A0AAV4EFZ1_9GAST</name>
<dbReference type="AlphaFoldDB" id="A0AAV4EFZ1"/>
<dbReference type="SUPFAM" id="SSF51430">
    <property type="entry name" value="NAD(P)-linked oxidoreductase"/>
    <property type="match status" value="1"/>
</dbReference>
<dbReference type="PRINTS" id="PR00069">
    <property type="entry name" value="ALDKETRDTASE"/>
</dbReference>
<feature type="active site" description="Proton donor" evidence="1">
    <location>
        <position position="49"/>
    </location>
</feature>
<dbReference type="InterPro" id="IPR018170">
    <property type="entry name" value="Aldo/ket_reductase_CS"/>
</dbReference>
<accession>A0AAV4EFZ1</accession>
<evidence type="ECO:0000256" key="1">
    <source>
        <dbReference type="PIRSR" id="PIRSR000097-1"/>
    </source>
</evidence>
<feature type="site" description="Lowers pKa of active site Tyr" evidence="3">
    <location>
        <position position="78"/>
    </location>
</feature>
<dbReference type="Proteomes" id="UP000762676">
    <property type="component" value="Unassembled WGS sequence"/>
</dbReference>
<dbReference type="EMBL" id="BMAT01003644">
    <property type="protein sequence ID" value="GFR59626.1"/>
    <property type="molecule type" value="Genomic_DNA"/>
</dbReference>
<dbReference type="InterPro" id="IPR020471">
    <property type="entry name" value="AKR"/>
</dbReference>
<keyword evidence="6" id="KW-1185">Reference proteome</keyword>
<feature type="domain" description="NADP-dependent oxidoreductase" evidence="4">
    <location>
        <begin position="16"/>
        <end position="284"/>
    </location>
</feature>
<dbReference type="PROSITE" id="PS00062">
    <property type="entry name" value="ALDOKETO_REDUCTASE_2"/>
    <property type="match status" value="1"/>
</dbReference>
<dbReference type="InterPro" id="IPR036812">
    <property type="entry name" value="NAD(P)_OxRdtase_dom_sf"/>
</dbReference>